<keyword evidence="9" id="KW-1185">Reference proteome</keyword>
<feature type="transmembrane region" description="Helical" evidence="7">
    <location>
        <begin position="94"/>
        <end position="111"/>
    </location>
</feature>
<gene>
    <name evidence="8" type="ORF">ONB1V03_LOCUS12574</name>
</gene>
<keyword evidence="4 7" id="KW-1133">Transmembrane helix</keyword>
<feature type="transmembrane region" description="Helical" evidence="7">
    <location>
        <begin position="574"/>
        <end position="592"/>
    </location>
</feature>
<dbReference type="EMBL" id="CAJPVJ010010286">
    <property type="protein sequence ID" value="CAG2173121.1"/>
    <property type="molecule type" value="Genomic_DNA"/>
</dbReference>
<dbReference type="GO" id="GO:0016020">
    <property type="term" value="C:membrane"/>
    <property type="evidence" value="ECO:0007669"/>
    <property type="project" value="UniProtKB-SubCell"/>
</dbReference>
<feature type="transmembrane region" description="Helical" evidence="7">
    <location>
        <begin position="637"/>
        <end position="655"/>
    </location>
</feature>
<evidence type="ECO:0000313" key="8">
    <source>
        <dbReference type="EMBL" id="CAD7655934.1"/>
    </source>
</evidence>
<evidence type="ECO:0000313" key="9">
    <source>
        <dbReference type="Proteomes" id="UP000728032"/>
    </source>
</evidence>
<evidence type="ECO:0000256" key="2">
    <source>
        <dbReference type="ARBA" id="ARBA00009773"/>
    </source>
</evidence>
<keyword evidence="3 7" id="KW-0812">Transmembrane</keyword>
<evidence type="ECO:0000256" key="4">
    <source>
        <dbReference type="ARBA" id="ARBA00022989"/>
    </source>
</evidence>
<feature type="transmembrane region" description="Helical" evidence="7">
    <location>
        <begin position="117"/>
        <end position="136"/>
    </location>
</feature>
<feature type="transmembrane region" description="Helical" evidence="7">
    <location>
        <begin position="667"/>
        <end position="695"/>
    </location>
</feature>
<evidence type="ECO:0000256" key="1">
    <source>
        <dbReference type="ARBA" id="ARBA00004141"/>
    </source>
</evidence>
<evidence type="ECO:0008006" key="10">
    <source>
        <dbReference type="Google" id="ProtNLM"/>
    </source>
</evidence>
<dbReference type="EMBL" id="OC925111">
    <property type="protein sequence ID" value="CAD7655934.1"/>
    <property type="molecule type" value="Genomic_DNA"/>
</dbReference>
<feature type="transmembrane region" description="Helical" evidence="7">
    <location>
        <begin position="339"/>
        <end position="355"/>
    </location>
</feature>
<comment type="similarity">
    <text evidence="2">Belongs to the autoinducer-2 exporter (AI-2E) (TC 2.A.86) family.</text>
</comment>
<feature type="transmembrane region" description="Helical" evidence="7">
    <location>
        <begin position="547"/>
        <end position="568"/>
    </location>
</feature>
<feature type="transmembrane region" description="Helical" evidence="7">
    <location>
        <begin position="221"/>
        <end position="242"/>
    </location>
</feature>
<name>A0A7R9QRV8_9ACAR</name>
<feature type="transmembrane region" description="Helical" evidence="7">
    <location>
        <begin position="361"/>
        <end position="380"/>
    </location>
</feature>
<evidence type="ECO:0000256" key="6">
    <source>
        <dbReference type="SAM" id="MobiDB-lite"/>
    </source>
</evidence>
<comment type="subcellular location">
    <subcellularLocation>
        <location evidence="1">Membrane</location>
        <topology evidence="1">Multi-pass membrane protein</topology>
    </subcellularLocation>
</comment>
<evidence type="ECO:0000256" key="7">
    <source>
        <dbReference type="SAM" id="Phobius"/>
    </source>
</evidence>
<accession>A0A7R9QRV8</accession>
<protein>
    <recommendedName>
        <fullName evidence="10">Transmembrane protein 245</fullName>
    </recommendedName>
</protein>
<feature type="transmembrane region" description="Helical" evidence="7">
    <location>
        <begin position="30"/>
        <end position="50"/>
    </location>
</feature>
<dbReference type="PANTHER" id="PTHR21716:SF4">
    <property type="entry name" value="TRANSMEMBRANE PROTEIN 245"/>
    <property type="match status" value="1"/>
</dbReference>
<sequence length="806" mass="91604">MSGVQTTRSPFVGLNEVFNLVHEKGLKIGFYNSIALIFLLFVSIIIYNCYWILQPFLRPLVWAILCGSALHPFRRHLFLCSNKWITDLRRDGTPITLGTLCLPVYIINSLVDSVIAFIYKYLRVIVFIGCLLLLHFQFMHIMDNIYELVYKSIVYAIEWSSAVLSLWTNTDHTFPIITITMAYFIVLMIDWSESTQEYLIWFSPFVLLLFSVHIICLLGTYGHLFFLIAVSIILIGLTKTLITGHMNPNMMDETDGFVSLSIRIKNILISFKNKWLTDHRDHEECSDTSDDNEDKSEENEKPSEQTFASTATSPIQALNYSNRRSSSVSTNSSKEYKSNTYLCAVLWAVVFVQIWSHPSLIYFAPILMAIKAVTFFWNYISMSLCQFSLQLVNLMSNVFNKTLNSYPESTQLLPESLRGVDGMLDEMVRNGYEYGRQYIKTSVRSALNVDSNVTQSKDVEKQILEIWDRAYHLWLIRNNNETDTLPKKGPYDFDKLFGIRFRTLPKKGPYDFDKLYNALKTLDLTLCFNIVKENIDTLVSVFDSVWLLLKGNVTLLFSAIAAVFSTLLGGGLGLMNLVFSFIIFMTALFYLLSASGEHYKPVELVNQIFPSEVGPQPTGIYSNMPTNSKLGRAVEEAINGVFVASLKMSAFYGLYTWLIHTLFDANIVYIPSVMAAMFGAIPFLSAFWASFPAFLDLFFVQNHTTKAVLLLITAYFPAFFVDSTIYSEIKSAGHPYLTGLAIAGGVFYLGFEGAFFGPFLLCCLFVALNIYRDIMQESAVTAVHTDVTPFPTHKKGPLRRFQSQEH</sequence>
<feature type="transmembrane region" description="Helical" evidence="7">
    <location>
        <begin position="746"/>
        <end position="768"/>
    </location>
</feature>
<evidence type="ECO:0000256" key="3">
    <source>
        <dbReference type="ARBA" id="ARBA00022692"/>
    </source>
</evidence>
<feature type="transmembrane region" description="Helical" evidence="7">
    <location>
        <begin position="707"/>
        <end position="726"/>
    </location>
</feature>
<evidence type="ECO:0000256" key="5">
    <source>
        <dbReference type="ARBA" id="ARBA00023136"/>
    </source>
</evidence>
<organism evidence="8">
    <name type="scientific">Oppiella nova</name>
    <dbReference type="NCBI Taxonomy" id="334625"/>
    <lineage>
        <taxon>Eukaryota</taxon>
        <taxon>Metazoa</taxon>
        <taxon>Ecdysozoa</taxon>
        <taxon>Arthropoda</taxon>
        <taxon>Chelicerata</taxon>
        <taxon>Arachnida</taxon>
        <taxon>Acari</taxon>
        <taxon>Acariformes</taxon>
        <taxon>Sarcoptiformes</taxon>
        <taxon>Oribatida</taxon>
        <taxon>Brachypylina</taxon>
        <taxon>Oppioidea</taxon>
        <taxon>Oppiidae</taxon>
        <taxon>Oppiella</taxon>
    </lineage>
</organism>
<dbReference type="AlphaFoldDB" id="A0A7R9QRV8"/>
<dbReference type="OrthoDB" id="5970161at2759"/>
<dbReference type="PANTHER" id="PTHR21716">
    <property type="entry name" value="TRANSMEMBRANE PROTEIN"/>
    <property type="match status" value="1"/>
</dbReference>
<reference evidence="8" key="1">
    <citation type="submission" date="2020-11" db="EMBL/GenBank/DDBJ databases">
        <authorList>
            <person name="Tran Van P."/>
        </authorList>
    </citation>
    <scope>NUCLEOTIDE SEQUENCE</scope>
</reference>
<dbReference type="InterPro" id="IPR002549">
    <property type="entry name" value="AI-2E-like"/>
</dbReference>
<feature type="transmembrane region" description="Helical" evidence="7">
    <location>
        <begin position="198"/>
        <end position="215"/>
    </location>
</feature>
<keyword evidence="5 7" id="KW-0472">Membrane</keyword>
<dbReference type="Proteomes" id="UP000728032">
    <property type="component" value="Unassembled WGS sequence"/>
</dbReference>
<feature type="compositionally biased region" description="Acidic residues" evidence="6">
    <location>
        <begin position="286"/>
        <end position="297"/>
    </location>
</feature>
<feature type="transmembrane region" description="Helical" evidence="7">
    <location>
        <begin position="173"/>
        <end position="191"/>
    </location>
</feature>
<feature type="region of interest" description="Disordered" evidence="6">
    <location>
        <begin position="282"/>
        <end position="310"/>
    </location>
</feature>
<proteinExistence type="inferred from homology"/>